<dbReference type="EMBL" id="OV170232">
    <property type="protein sequence ID" value="CAH0717834.1"/>
    <property type="molecule type" value="Genomic_DNA"/>
</dbReference>
<gene>
    <name evidence="1" type="ORF">BINO364_LOCUS4394</name>
</gene>
<feature type="non-terminal residue" evidence="1">
    <location>
        <position position="90"/>
    </location>
</feature>
<keyword evidence="2" id="KW-1185">Reference proteome</keyword>
<dbReference type="Proteomes" id="UP000838878">
    <property type="component" value="Chromosome 12"/>
</dbReference>
<evidence type="ECO:0000313" key="1">
    <source>
        <dbReference type="EMBL" id="CAH0717834.1"/>
    </source>
</evidence>
<dbReference type="AlphaFoldDB" id="A0A8J9Y3V9"/>
<proteinExistence type="predicted"/>
<name>A0A8J9Y3V9_9NEOP</name>
<accession>A0A8J9Y3V9</accession>
<organism evidence="1 2">
    <name type="scientific">Brenthis ino</name>
    <name type="common">lesser marbled fritillary</name>
    <dbReference type="NCBI Taxonomy" id="405034"/>
    <lineage>
        <taxon>Eukaryota</taxon>
        <taxon>Metazoa</taxon>
        <taxon>Ecdysozoa</taxon>
        <taxon>Arthropoda</taxon>
        <taxon>Hexapoda</taxon>
        <taxon>Insecta</taxon>
        <taxon>Pterygota</taxon>
        <taxon>Neoptera</taxon>
        <taxon>Endopterygota</taxon>
        <taxon>Lepidoptera</taxon>
        <taxon>Glossata</taxon>
        <taxon>Ditrysia</taxon>
        <taxon>Papilionoidea</taxon>
        <taxon>Nymphalidae</taxon>
        <taxon>Heliconiinae</taxon>
        <taxon>Argynnini</taxon>
        <taxon>Brenthis</taxon>
    </lineage>
</organism>
<protein>
    <submittedName>
        <fullName evidence="1">Uncharacterized protein</fullName>
    </submittedName>
</protein>
<evidence type="ECO:0000313" key="2">
    <source>
        <dbReference type="Proteomes" id="UP000838878"/>
    </source>
</evidence>
<dbReference type="OrthoDB" id="10057240at2759"/>
<reference evidence="1" key="1">
    <citation type="submission" date="2021-12" db="EMBL/GenBank/DDBJ databases">
        <authorList>
            <person name="Martin H S."/>
        </authorList>
    </citation>
    <scope>NUCLEOTIDE SEQUENCE</scope>
</reference>
<sequence>MSLNGTARRRTLEIRRIVEQNPTWRKCDDSYVDKPYAVSSVRNLKEALINELKDQSPSIISEKKNGVEIIDMNLLNTQLFAVQNNNHDFQ</sequence>